<gene>
    <name evidence="1" type="ORF">NCTC11801_00929</name>
</gene>
<evidence type="ECO:0000313" key="1">
    <source>
        <dbReference type="EMBL" id="SUC30014.1"/>
    </source>
</evidence>
<name>A0A2U9LBD7_PRORE</name>
<dbReference type="RefSeq" id="WP_004914266.1">
    <property type="nucleotide sequence ID" value="NZ_ABEXOC020000011.1"/>
</dbReference>
<reference evidence="1 2" key="1">
    <citation type="submission" date="2018-06" db="EMBL/GenBank/DDBJ databases">
        <authorList>
            <consortium name="Pathogen Informatics"/>
            <person name="Doyle S."/>
        </authorList>
    </citation>
    <scope>NUCLEOTIDE SEQUENCE [LARGE SCALE GENOMIC DNA]</scope>
    <source>
        <strain evidence="1 2">NCTC11801</strain>
    </source>
</reference>
<dbReference type="OrthoDB" id="8613670at2"/>
<dbReference type="Proteomes" id="UP000254208">
    <property type="component" value="Unassembled WGS sequence"/>
</dbReference>
<proteinExistence type="predicted"/>
<dbReference type="GeneID" id="93671990"/>
<sequence>MELQLDNNWSPDFACNYTWVARDKNGLLSLMLSNGYGWLPRVLLNSSISQNDVNLLCEYIDGDSTEYINEINLNGSYTIDLYSIYSYESYRDKNELIKSFNSRLENNKNCIASLATKMGMFCYEALELPSEGDNYPIGYDGETKMGDYYRFIVPTVFLTIDDIPVPLRNYIVVSDTLDFTKDRLLDNDKISEYFPRMYHD</sequence>
<dbReference type="OMA" id="TIYTWFA"/>
<protein>
    <submittedName>
        <fullName evidence="1">Uncharacterized protein</fullName>
    </submittedName>
</protein>
<dbReference type="EMBL" id="UGTZ01000001">
    <property type="protein sequence ID" value="SUC30014.1"/>
    <property type="molecule type" value="Genomic_DNA"/>
</dbReference>
<organism evidence="1 2">
    <name type="scientific">Providencia rettgeri</name>
    <dbReference type="NCBI Taxonomy" id="587"/>
    <lineage>
        <taxon>Bacteria</taxon>
        <taxon>Pseudomonadati</taxon>
        <taxon>Pseudomonadota</taxon>
        <taxon>Gammaproteobacteria</taxon>
        <taxon>Enterobacterales</taxon>
        <taxon>Morganellaceae</taxon>
        <taxon>Providencia</taxon>
    </lineage>
</organism>
<dbReference type="AlphaFoldDB" id="A0A2U9LBD7"/>
<accession>A0A2U9LBD7</accession>
<evidence type="ECO:0000313" key="2">
    <source>
        <dbReference type="Proteomes" id="UP000254208"/>
    </source>
</evidence>